<keyword evidence="2" id="KW-1185">Reference proteome</keyword>
<evidence type="ECO:0000313" key="2">
    <source>
        <dbReference type="Proteomes" id="UP001148662"/>
    </source>
</evidence>
<proteinExistence type="predicted"/>
<dbReference type="EMBL" id="JANHOG010000730">
    <property type="protein sequence ID" value="KAJ3551931.1"/>
    <property type="molecule type" value="Genomic_DNA"/>
</dbReference>
<reference evidence="1" key="1">
    <citation type="submission" date="2022-07" db="EMBL/GenBank/DDBJ databases">
        <title>Genome Sequence of Phlebia brevispora.</title>
        <authorList>
            <person name="Buettner E."/>
        </authorList>
    </citation>
    <scope>NUCLEOTIDE SEQUENCE</scope>
    <source>
        <strain evidence="1">MPL23</strain>
    </source>
</reference>
<gene>
    <name evidence="1" type="ORF">NM688_g4428</name>
</gene>
<dbReference type="Proteomes" id="UP001148662">
    <property type="component" value="Unassembled WGS sequence"/>
</dbReference>
<accession>A0ACC1T2N2</accession>
<comment type="caution">
    <text evidence="1">The sequence shown here is derived from an EMBL/GenBank/DDBJ whole genome shotgun (WGS) entry which is preliminary data.</text>
</comment>
<organism evidence="1 2">
    <name type="scientific">Phlebia brevispora</name>
    <dbReference type="NCBI Taxonomy" id="194682"/>
    <lineage>
        <taxon>Eukaryota</taxon>
        <taxon>Fungi</taxon>
        <taxon>Dikarya</taxon>
        <taxon>Basidiomycota</taxon>
        <taxon>Agaricomycotina</taxon>
        <taxon>Agaricomycetes</taxon>
        <taxon>Polyporales</taxon>
        <taxon>Meruliaceae</taxon>
        <taxon>Phlebia</taxon>
    </lineage>
</organism>
<evidence type="ECO:0000313" key="1">
    <source>
        <dbReference type="EMBL" id="KAJ3551931.1"/>
    </source>
</evidence>
<name>A0ACC1T2N2_9APHY</name>
<protein>
    <submittedName>
        <fullName evidence="1">Uncharacterized protein</fullName>
    </submittedName>
</protein>
<sequence>MASQDSSSQQDTASILRNATFTTGEVPPTPNDAPTASDLLLGAYDPTKLHPMAAIEDKLDYLLLEDDKTSDLPGAGTAIPSRGWSDDLCYGTGTMYLSGLALGGLWGLREGARKPLAVSNARLRINAILNSVTRRGTFIGNSAGVLALVYNSINSTIDHFRGRHDAFGSMAAGGLTGALYKSTGTWREARVGSRDADVGDGWSMELCQTERLGYLAYVVYIHSNPSSFDNCLGVLFFQLELSVGTGNFHYSGIFPGRFPHQFRRQVISYALRVVYKSPVSRLLIAAPLSLGTGFKTDRPSCALGRCSEMTVCHPVAPEDALRTLDCAVTTHSALRRLMIDAPVCYSPDLQPRSQNKGFAVDLCSRRLSRDLAPISAPINGRRVSQPHSSEEDGSRQVSTSSRTRGRQRAIRSPLPDPSSWSLQSGVPELQERSRPLRGHSRQVLFACHPLKAAEFGSSTLTRLPLAPPLIAQLYVRDRSAPEDIDDIDFPFLIAHISLYSEDGSRALDVVGPGGQTPSQQLLYGNLVSSPHTLRNLQGRQGVYFLFPDVSIRWRGRYSLSVTLMKLVFCYRA</sequence>